<keyword evidence="2" id="KW-1185">Reference proteome</keyword>
<accession>R0JZC2</accession>
<organism evidence="1 2">
    <name type="scientific">Anas platyrhynchos</name>
    <name type="common">Mallard</name>
    <name type="synonym">Anas boschas</name>
    <dbReference type="NCBI Taxonomy" id="8839"/>
    <lineage>
        <taxon>Eukaryota</taxon>
        <taxon>Metazoa</taxon>
        <taxon>Chordata</taxon>
        <taxon>Craniata</taxon>
        <taxon>Vertebrata</taxon>
        <taxon>Euteleostomi</taxon>
        <taxon>Archelosauria</taxon>
        <taxon>Archosauria</taxon>
        <taxon>Dinosauria</taxon>
        <taxon>Saurischia</taxon>
        <taxon>Theropoda</taxon>
        <taxon>Coelurosauria</taxon>
        <taxon>Aves</taxon>
        <taxon>Neognathae</taxon>
        <taxon>Galloanserae</taxon>
        <taxon>Anseriformes</taxon>
        <taxon>Anatidae</taxon>
        <taxon>Anatinae</taxon>
        <taxon>Anas</taxon>
    </lineage>
</organism>
<evidence type="ECO:0000313" key="1">
    <source>
        <dbReference type="EMBL" id="EOB02692.1"/>
    </source>
</evidence>
<dbReference type="EMBL" id="KB742932">
    <property type="protein sequence ID" value="EOB02692.1"/>
    <property type="molecule type" value="Genomic_DNA"/>
</dbReference>
<name>R0JZC2_ANAPL</name>
<dbReference type="Proteomes" id="UP000296049">
    <property type="component" value="Unassembled WGS sequence"/>
</dbReference>
<sequence length="146" mass="16595">MPVTVNEGDEQSVCMVLPPCINTPSRTVRQKGIPWLYSQLELKLGLEQEPTSHTCCTWCTWAQGNYSLGELMASSLDQRQTIAEPLPLTWQPREELDLAWRSVRTDPGKVPSSPSLQKQTPDRSNTVFVEMSMRDSQQVSFFRSTY</sequence>
<protein>
    <submittedName>
        <fullName evidence="1">Uncharacterized protein</fullName>
    </submittedName>
</protein>
<evidence type="ECO:0000313" key="2">
    <source>
        <dbReference type="Proteomes" id="UP000296049"/>
    </source>
</evidence>
<reference evidence="2" key="1">
    <citation type="journal article" date="2013" name="Nat. Genet.">
        <title>The duck genome and transcriptome provide insight into an avian influenza virus reservoir species.</title>
        <authorList>
            <person name="Huang Y."/>
            <person name="Li Y."/>
            <person name="Burt D.W."/>
            <person name="Chen H."/>
            <person name="Zhang Y."/>
            <person name="Qian W."/>
            <person name="Kim H."/>
            <person name="Gan S."/>
            <person name="Zhao Y."/>
            <person name="Li J."/>
            <person name="Yi K."/>
            <person name="Feng H."/>
            <person name="Zhu P."/>
            <person name="Li B."/>
            <person name="Liu Q."/>
            <person name="Fairley S."/>
            <person name="Magor K.E."/>
            <person name="Du Z."/>
            <person name="Hu X."/>
            <person name="Goodman L."/>
            <person name="Tafer H."/>
            <person name="Vignal A."/>
            <person name="Lee T."/>
            <person name="Kim K.W."/>
            <person name="Sheng Z."/>
            <person name="An Y."/>
            <person name="Searle S."/>
            <person name="Herrero J."/>
            <person name="Groenen M.A."/>
            <person name="Crooijmans R.P."/>
            <person name="Faraut T."/>
            <person name="Cai Q."/>
            <person name="Webster R.G."/>
            <person name="Aldridge J.R."/>
            <person name="Warren W.C."/>
            <person name="Bartschat S."/>
            <person name="Kehr S."/>
            <person name="Marz M."/>
            <person name="Stadler P.F."/>
            <person name="Smith J."/>
            <person name="Kraus R.H."/>
            <person name="Zhao Y."/>
            <person name="Ren L."/>
            <person name="Fei J."/>
            <person name="Morisson M."/>
            <person name="Kaiser P."/>
            <person name="Griffin D.K."/>
            <person name="Rao M."/>
            <person name="Pitel F."/>
            <person name="Wang J."/>
            <person name="Li N."/>
        </authorList>
    </citation>
    <scope>NUCLEOTIDE SEQUENCE [LARGE SCALE GENOMIC DNA]</scope>
</reference>
<dbReference type="AlphaFoldDB" id="R0JZC2"/>
<proteinExistence type="predicted"/>
<gene>
    <name evidence="1" type="ORF">Anapl_11274</name>
</gene>